<dbReference type="GO" id="GO:0030976">
    <property type="term" value="F:thiamine pyrophosphate binding"/>
    <property type="evidence" value="ECO:0007669"/>
    <property type="project" value="InterPro"/>
</dbReference>
<dbReference type="EMBL" id="ATHJ01000099">
    <property type="protein sequence ID" value="EPR37788.1"/>
    <property type="molecule type" value="Genomic_DNA"/>
</dbReference>
<dbReference type="RefSeq" id="WP_020878066.1">
    <property type="nucleotide sequence ID" value="NZ_ATHJ01000099.1"/>
</dbReference>
<dbReference type="GO" id="GO:0016625">
    <property type="term" value="F:oxidoreductase activity, acting on the aldehyde or oxo group of donors, iron-sulfur protein as acceptor"/>
    <property type="evidence" value="ECO:0007669"/>
    <property type="project" value="UniProtKB-ARBA"/>
</dbReference>
<evidence type="ECO:0000313" key="5">
    <source>
        <dbReference type="Proteomes" id="UP000014977"/>
    </source>
</evidence>
<name>S7UZF6_DESML</name>
<proteinExistence type="predicted"/>
<comment type="caution">
    <text evidence="4">The sequence shown here is derived from an EMBL/GenBank/DDBJ whole genome shotgun (WGS) entry which is preliminary data.</text>
</comment>
<dbReference type="InterPro" id="IPR002869">
    <property type="entry name" value="Pyrv_flavodox_OxRed_cen"/>
</dbReference>
<dbReference type="PANTHER" id="PTHR48084">
    <property type="entry name" value="2-OXOGLUTARATE OXIDOREDUCTASE SUBUNIT KORB-RELATED"/>
    <property type="match status" value="1"/>
</dbReference>
<gene>
    <name evidence="4" type="ORF">dsmv_2999</name>
</gene>
<evidence type="ECO:0000259" key="2">
    <source>
        <dbReference type="Pfam" id="PF01558"/>
    </source>
</evidence>
<dbReference type="GO" id="GO:0045333">
    <property type="term" value="P:cellular respiration"/>
    <property type="evidence" value="ECO:0007669"/>
    <property type="project" value="UniProtKB-ARBA"/>
</dbReference>
<dbReference type="eggNOG" id="COG1014">
    <property type="taxonomic scope" value="Bacteria"/>
</dbReference>
<dbReference type="InterPro" id="IPR051457">
    <property type="entry name" value="2-oxoacid:Fd_oxidoreductase"/>
</dbReference>
<dbReference type="InterPro" id="IPR011766">
    <property type="entry name" value="TPP_enzyme_TPP-bd"/>
</dbReference>
<dbReference type="eggNOG" id="COG1013">
    <property type="taxonomic scope" value="Bacteria"/>
</dbReference>
<keyword evidence="1" id="KW-0560">Oxidoreductase</keyword>
<dbReference type="InterPro" id="IPR029061">
    <property type="entry name" value="THDP-binding"/>
</dbReference>
<evidence type="ECO:0000256" key="1">
    <source>
        <dbReference type="ARBA" id="ARBA00023002"/>
    </source>
</evidence>
<feature type="domain" description="Pyruvate/ketoisovalerate oxidoreductase catalytic" evidence="2">
    <location>
        <begin position="273"/>
        <end position="356"/>
    </location>
</feature>
<dbReference type="Pfam" id="PF01558">
    <property type="entry name" value="POR"/>
    <property type="match status" value="1"/>
</dbReference>
<evidence type="ECO:0000313" key="4">
    <source>
        <dbReference type="EMBL" id="EPR37788.1"/>
    </source>
</evidence>
<dbReference type="OrthoDB" id="9775140at2"/>
<keyword evidence="5" id="KW-1185">Reference proteome</keyword>
<dbReference type="Proteomes" id="UP000014977">
    <property type="component" value="Unassembled WGS sequence"/>
</dbReference>
<protein>
    <submittedName>
        <fullName evidence="4">Thiamine pyrophosphate TPP-binding domain-containing protein</fullName>
    </submittedName>
</protein>
<organism evidence="4 5">
    <name type="scientific">Desulfococcus multivorans DSM 2059</name>
    <dbReference type="NCBI Taxonomy" id="1121405"/>
    <lineage>
        <taxon>Bacteria</taxon>
        <taxon>Pseudomonadati</taxon>
        <taxon>Thermodesulfobacteriota</taxon>
        <taxon>Desulfobacteria</taxon>
        <taxon>Desulfobacterales</taxon>
        <taxon>Desulfococcaceae</taxon>
        <taxon>Desulfococcus</taxon>
    </lineage>
</organism>
<dbReference type="Gene3D" id="3.40.920.10">
    <property type="entry name" value="Pyruvate-ferredoxin oxidoreductase, PFOR, domain III"/>
    <property type="match status" value="1"/>
</dbReference>
<dbReference type="Gene3D" id="3.40.50.970">
    <property type="match status" value="1"/>
</dbReference>
<feature type="domain" description="Thiamine pyrophosphate enzyme TPP-binding" evidence="3">
    <location>
        <begin position="45"/>
        <end position="191"/>
    </location>
</feature>
<dbReference type="SUPFAM" id="SSF52518">
    <property type="entry name" value="Thiamin diphosphate-binding fold (THDP-binding)"/>
    <property type="match status" value="1"/>
</dbReference>
<dbReference type="SUPFAM" id="SSF53323">
    <property type="entry name" value="Pyruvate-ferredoxin oxidoreductase, PFOR, domain III"/>
    <property type="match status" value="1"/>
</dbReference>
<dbReference type="InterPro" id="IPR019752">
    <property type="entry name" value="Pyrv/ketoisovalerate_OxRed_cat"/>
</dbReference>
<dbReference type="GO" id="GO:0044281">
    <property type="term" value="P:small molecule metabolic process"/>
    <property type="evidence" value="ECO:0007669"/>
    <property type="project" value="UniProtKB-ARBA"/>
</dbReference>
<dbReference type="Pfam" id="PF02775">
    <property type="entry name" value="TPP_enzyme_C"/>
    <property type="match status" value="1"/>
</dbReference>
<reference evidence="4 5" key="1">
    <citation type="journal article" date="2013" name="Genome Announc.">
        <title>Draft genome sequences for three mercury-methylating, sulfate-reducing bacteria.</title>
        <authorList>
            <person name="Brown S.D."/>
            <person name="Hurt R.A.Jr."/>
            <person name="Gilmour C.C."/>
            <person name="Elias D.A."/>
        </authorList>
    </citation>
    <scope>NUCLEOTIDE SEQUENCE [LARGE SCALE GENOMIC DNA]</scope>
    <source>
        <strain evidence="4 5">DSM 2059</strain>
    </source>
</reference>
<dbReference type="PANTHER" id="PTHR48084:SF1">
    <property type="entry name" value="2-OXOGLUTARATE SYNTHASE SUBUNIT KORB"/>
    <property type="match status" value="1"/>
</dbReference>
<sequence>MDSLLNTDRPPVFCPGCAHERVLHALDQALIGMGLTGRQVVIVTDIGCSGLFDTFFNTHAFHGLHGRALTYATGIKMARSELTVIVTMGDGGLGIGGAHVLSTCRRNIDLTLLVLNNFNYGMTGGQCSSTTPRDAEVGSGFLNRLEKPMDICQVAGTAGAAMVSRVSTYDEGLVRHLQEAIAYDGFSLVDIWGICPGRYARQNRLTPRRIADSIAELPDLSSFKTLNDRMEYGRAYRQEAVLQDAPPDPVRIEPVFKAPWKGRREVVVLGGAGQRIVTAGELLCLAGAAAGCYATQKNDYPVTVMRGHSVSEVILSETEIEYAGIENPAVVIALAAEGVGRRKGMFGRLSPESMVIRALGVALPPCGATVVDIDFKSKQIKSPDWALASLAVLARENRILTMAMLKKALELRYSEGVLEAALTVVEKTNISRHFNIS</sequence>
<dbReference type="AlphaFoldDB" id="S7UZF6"/>
<accession>S7UZF6</accession>
<evidence type="ECO:0000259" key="3">
    <source>
        <dbReference type="Pfam" id="PF02775"/>
    </source>
</evidence>
<dbReference type="STRING" id="897.B2D07_07400"/>